<keyword evidence="4" id="KW-1015">Disulfide bond</keyword>
<accession>A0AAD9KDS1</accession>
<keyword evidence="7" id="KW-0464">Manganese</keyword>
<keyword evidence="11" id="KW-1185">Reference proteome</keyword>
<evidence type="ECO:0000256" key="6">
    <source>
        <dbReference type="PIRSR" id="PIRSR624869-2"/>
    </source>
</evidence>
<evidence type="ECO:0000256" key="1">
    <source>
        <dbReference type="ARBA" id="ARBA00004555"/>
    </source>
</evidence>
<keyword evidence="7" id="KW-0479">Metal-binding</keyword>
<evidence type="ECO:0000256" key="2">
    <source>
        <dbReference type="ARBA" id="ARBA00006557"/>
    </source>
</evidence>
<keyword evidence="3" id="KW-0333">Golgi apparatus</keyword>
<feature type="binding site" evidence="6">
    <location>
        <position position="244"/>
    </location>
    <ligand>
        <name>ATP</name>
        <dbReference type="ChEBI" id="CHEBI:30616"/>
    </ligand>
</feature>
<keyword evidence="8" id="KW-0472">Membrane</keyword>
<evidence type="ECO:0000256" key="3">
    <source>
        <dbReference type="ARBA" id="ARBA00023034"/>
    </source>
</evidence>
<dbReference type="Pfam" id="PF06702">
    <property type="entry name" value="Fam20C"/>
    <property type="match status" value="1"/>
</dbReference>
<keyword evidence="6" id="KW-0547">Nucleotide-binding</keyword>
<feature type="binding site" evidence="7">
    <location>
        <position position="264"/>
    </location>
    <ligand>
        <name>Mn(2+)</name>
        <dbReference type="ChEBI" id="CHEBI:29035"/>
    </ligand>
</feature>
<comment type="caution">
    <text evidence="10">The sequence shown here is derived from an EMBL/GenBank/DDBJ whole genome shotgun (WGS) entry which is preliminary data.</text>
</comment>
<reference evidence="10" key="1">
    <citation type="journal article" date="2023" name="Mol. Biol. Evol.">
        <title>Third-Generation Sequencing Reveals the Adaptive Role of the Epigenome in Three Deep-Sea Polychaetes.</title>
        <authorList>
            <person name="Perez M."/>
            <person name="Aroh O."/>
            <person name="Sun Y."/>
            <person name="Lan Y."/>
            <person name="Juniper S.K."/>
            <person name="Young C.R."/>
            <person name="Angers B."/>
            <person name="Qian P.Y."/>
        </authorList>
    </citation>
    <scope>NUCLEOTIDE SEQUENCE</scope>
    <source>
        <strain evidence="10">P08H-3</strain>
    </source>
</reference>
<comment type="cofactor">
    <cofactor evidence="7">
        <name>Mn(2+)</name>
        <dbReference type="ChEBI" id="CHEBI:29035"/>
    </cofactor>
</comment>
<dbReference type="PANTHER" id="PTHR12450:SF22">
    <property type="entry name" value="EXTRACELLULAR SERINE_THREONINE PROTEIN CG31145"/>
    <property type="match status" value="1"/>
</dbReference>
<dbReference type="GO" id="GO:0016773">
    <property type="term" value="F:phosphotransferase activity, alcohol group as acceptor"/>
    <property type="evidence" value="ECO:0007669"/>
    <property type="project" value="TreeGrafter"/>
</dbReference>
<evidence type="ECO:0000313" key="11">
    <source>
        <dbReference type="Proteomes" id="UP001208570"/>
    </source>
</evidence>
<feature type="binding site" evidence="6">
    <location>
        <position position="264"/>
    </location>
    <ligand>
        <name>ATP</name>
        <dbReference type="ChEBI" id="CHEBI:30616"/>
    </ligand>
</feature>
<keyword evidence="8" id="KW-0812">Transmembrane</keyword>
<organism evidence="10 11">
    <name type="scientific">Paralvinella palmiformis</name>
    <dbReference type="NCBI Taxonomy" id="53620"/>
    <lineage>
        <taxon>Eukaryota</taxon>
        <taxon>Metazoa</taxon>
        <taxon>Spiralia</taxon>
        <taxon>Lophotrochozoa</taxon>
        <taxon>Annelida</taxon>
        <taxon>Polychaeta</taxon>
        <taxon>Sedentaria</taxon>
        <taxon>Canalipalpata</taxon>
        <taxon>Terebellida</taxon>
        <taxon>Terebelliformia</taxon>
        <taxon>Alvinellidae</taxon>
        <taxon>Paralvinella</taxon>
    </lineage>
</organism>
<dbReference type="InterPro" id="IPR009581">
    <property type="entry name" value="FAM20_C"/>
</dbReference>
<evidence type="ECO:0000256" key="7">
    <source>
        <dbReference type="PIRSR" id="PIRSR624869-3"/>
    </source>
</evidence>
<evidence type="ECO:0000313" key="10">
    <source>
        <dbReference type="EMBL" id="KAK2169307.1"/>
    </source>
</evidence>
<sequence length="371" mass="41982">MIHYPGLTGSCDISDDVTSLTHRRKNIIGLRSSIQNWSRAVYNLDVDICDVTLPLRPVISQLGSGTADWLTVDHVECRMRRLGRCMMRWRRYVMMSCVLTLAIYLIFMDPSGSVNIPEDAIDMDELEQQLEIGRPVRYVSYKSPLSDRIYAKPTSNKSGFTYREHNSKLGISGIIRYSKLWAWANSVVTHDELFPEEQMVDDVTAALHTAPIVHVDVMGSDNYESGTSEKWVVTLAGGQKAVLKIVWEEKGGMKPGALCNFGYEMPSGEIAAFHLHRILDFRNTPFVSGRIVDLRHDILPAASPRVAKQIKKISGNQTCVEGKCFFCKDKLRLCPSNGQLEVSMAYWIPQQLKLYTYPPEYMPYSTPSMNE</sequence>
<proteinExistence type="inferred from homology"/>
<evidence type="ECO:0000256" key="5">
    <source>
        <dbReference type="ARBA" id="ARBA00023180"/>
    </source>
</evidence>
<comment type="similarity">
    <text evidence="2">Belongs to the FAM20 family.</text>
</comment>
<comment type="subcellular location">
    <subcellularLocation>
        <location evidence="1">Golgi apparatus</location>
    </subcellularLocation>
</comment>
<evidence type="ECO:0000256" key="8">
    <source>
        <dbReference type="SAM" id="Phobius"/>
    </source>
</evidence>
<dbReference type="GO" id="GO:0005524">
    <property type="term" value="F:ATP binding"/>
    <property type="evidence" value="ECO:0007669"/>
    <property type="project" value="UniProtKB-KW"/>
</dbReference>
<dbReference type="EMBL" id="JAODUP010000011">
    <property type="protein sequence ID" value="KAK2169307.1"/>
    <property type="molecule type" value="Genomic_DNA"/>
</dbReference>
<keyword evidence="8" id="KW-1133">Transmembrane helix</keyword>
<name>A0AAD9KDS1_9ANNE</name>
<dbReference type="AlphaFoldDB" id="A0AAD9KDS1"/>
<gene>
    <name evidence="10" type="ORF">LSH36_11g06036</name>
</gene>
<keyword evidence="6" id="KW-0067">ATP-binding</keyword>
<evidence type="ECO:0000256" key="4">
    <source>
        <dbReference type="ARBA" id="ARBA00023157"/>
    </source>
</evidence>
<protein>
    <recommendedName>
        <fullName evidence="9">FAM20 C-terminal domain-containing protein</fullName>
    </recommendedName>
</protein>
<feature type="transmembrane region" description="Helical" evidence="8">
    <location>
        <begin position="89"/>
        <end position="107"/>
    </location>
</feature>
<dbReference type="GO" id="GO:0046872">
    <property type="term" value="F:metal ion binding"/>
    <property type="evidence" value="ECO:0007669"/>
    <property type="project" value="UniProtKB-KW"/>
</dbReference>
<keyword evidence="5" id="KW-0325">Glycoprotein</keyword>
<dbReference type="Proteomes" id="UP001208570">
    <property type="component" value="Unassembled WGS sequence"/>
</dbReference>
<dbReference type="InterPro" id="IPR024869">
    <property type="entry name" value="FAM20"/>
</dbReference>
<feature type="domain" description="FAM20 C-terminal" evidence="9">
    <location>
        <begin position="315"/>
        <end position="353"/>
    </location>
</feature>
<dbReference type="GO" id="GO:0005794">
    <property type="term" value="C:Golgi apparatus"/>
    <property type="evidence" value="ECO:0007669"/>
    <property type="project" value="UniProtKB-SubCell"/>
</dbReference>
<dbReference type="PANTHER" id="PTHR12450">
    <property type="entry name" value="DENTIN MATRIX PROTEIN 4 PROTEIN FAM20"/>
    <property type="match status" value="1"/>
</dbReference>
<evidence type="ECO:0000259" key="9">
    <source>
        <dbReference type="Pfam" id="PF06702"/>
    </source>
</evidence>